<feature type="region of interest" description="Disordered" evidence="5">
    <location>
        <begin position="249"/>
        <end position="309"/>
    </location>
</feature>
<evidence type="ECO:0000256" key="4">
    <source>
        <dbReference type="ARBA" id="ARBA00023088"/>
    </source>
</evidence>
<dbReference type="Proteomes" id="UP000002805">
    <property type="component" value="Chromosome"/>
</dbReference>
<dbReference type="NCBIfam" id="NF040603">
    <property type="entry name" value="choice_anch_P"/>
    <property type="match status" value="1"/>
</dbReference>
<organism evidence="9 10">
    <name type="scientific">Streptomyces pristinaespiralis (strain ATCC 25486 / DSM 40338 / CBS 914.69 / JCM 4507 / KCC S-0507 / NBRC 13074 / NRRL 2958 / 5647)</name>
    <dbReference type="NCBI Taxonomy" id="457429"/>
    <lineage>
        <taxon>Bacteria</taxon>
        <taxon>Bacillati</taxon>
        <taxon>Actinomycetota</taxon>
        <taxon>Actinomycetes</taxon>
        <taxon>Kitasatosporales</taxon>
        <taxon>Streptomycetaceae</taxon>
        <taxon>Streptomyces</taxon>
    </lineage>
</organism>
<evidence type="ECO:0000256" key="3">
    <source>
        <dbReference type="ARBA" id="ARBA00022729"/>
    </source>
</evidence>
<dbReference type="InterPro" id="IPR048202">
    <property type="entry name" value="SCO1860-like"/>
</dbReference>
<keyword evidence="10" id="KW-1185">Reference proteome</keyword>
<protein>
    <submittedName>
        <fullName evidence="9">Secreted protein</fullName>
    </submittedName>
</protein>
<keyword evidence="3 7" id="KW-0732">Signal</keyword>
<evidence type="ECO:0000256" key="7">
    <source>
        <dbReference type="SAM" id="SignalP"/>
    </source>
</evidence>
<dbReference type="eggNOG" id="ENOG50348WP">
    <property type="taxonomic scope" value="Bacteria"/>
</dbReference>
<gene>
    <name evidence="9" type="ORF">SSDG_05369</name>
</gene>
<dbReference type="NCBIfam" id="TIGR01167">
    <property type="entry name" value="LPXTG_anchor"/>
    <property type="match status" value="1"/>
</dbReference>
<evidence type="ECO:0000313" key="9">
    <source>
        <dbReference type="EMBL" id="EDY67008.2"/>
    </source>
</evidence>
<name>B5HJJ7_STRE2</name>
<keyword evidence="6" id="KW-1133">Transmembrane helix</keyword>
<dbReference type="HOGENOM" id="CLU_836562_0_0_11"/>
<dbReference type="PROSITE" id="PS50847">
    <property type="entry name" value="GRAM_POS_ANCHORING"/>
    <property type="match status" value="1"/>
</dbReference>
<keyword evidence="1" id="KW-0134">Cell wall</keyword>
<accession>B5HJJ7</accession>
<proteinExistence type="predicted"/>
<dbReference type="EMBL" id="CM000950">
    <property type="protein sequence ID" value="EDY67008.2"/>
    <property type="molecule type" value="Genomic_DNA"/>
</dbReference>
<evidence type="ECO:0000256" key="6">
    <source>
        <dbReference type="SAM" id="Phobius"/>
    </source>
</evidence>
<keyword evidence="6" id="KW-0812">Transmembrane</keyword>
<sequence>MHRQATPCLRGGSTTLNSNTFRMPARKAAAATAAVALAAAPVALAGPAHATGGGEGSATAVVLRTGLDVSLLDETVHVPLRTTLNEVRAPGSAEKTALSVELDGVGKGGQVQVLRADVATSKATVGSGRAEARSTLANARVHVPGLPLLSLIEVEQVTSKAVCETGHRPVAESNLLGKVRVLGKKVTLSTGGPTRVAVPGVGEVGLELSKTRTTSRTAAATALQLKVAVDPLELNVAEVDGEVTLAEATCETPGASSGGTTKPADPAPPADDDPAAEKPAEEKPAEGISARSGEQPGKDNLAATGGSSTTPYLAGGAAVLLAAGAAATFIGRRRSRG</sequence>
<feature type="transmembrane region" description="Helical" evidence="6">
    <location>
        <begin position="312"/>
        <end position="331"/>
    </location>
</feature>
<feature type="signal peptide" evidence="7">
    <location>
        <begin position="1"/>
        <end position="45"/>
    </location>
</feature>
<evidence type="ECO:0000313" key="10">
    <source>
        <dbReference type="Proteomes" id="UP000002805"/>
    </source>
</evidence>
<evidence type="ECO:0000256" key="1">
    <source>
        <dbReference type="ARBA" id="ARBA00022512"/>
    </source>
</evidence>
<dbReference type="InterPro" id="IPR019931">
    <property type="entry name" value="LPXTG_anchor"/>
</dbReference>
<evidence type="ECO:0000256" key="2">
    <source>
        <dbReference type="ARBA" id="ARBA00022525"/>
    </source>
</evidence>
<dbReference type="NCBIfam" id="NF041527">
    <property type="entry name" value="SCO1860_LAETG"/>
    <property type="match status" value="1"/>
</dbReference>
<feature type="compositionally biased region" description="Basic and acidic residues" evidence="5">
    <location>
        <begin position="275"/>
        <end position="285"/>
    </location>
</feature>
<dbReference type="NCBIfam" id="NF041528">
    <property type="entry name" value="strep_LAETG"/>
    <property type="match status" value="1"/>
</dbReference>
<evidence type="ECO:0000256" key="5">
    <source>
        <dbReference type="SAM" id="MobiDB-lite"/>
    </source>
</evidence>
<reference evidence="10" key="1">
    <citation type="submission" date="2008-02" db="EMBL/GenBank/DDBJ databases">
        <authorList>
            <consortium name="The Broad Institute Genome Sequencing Platform"/>
            <person name="Fischbach M."/>
            <person name="Ward D."/>
            <person name="Young S."/>
            <person name="Jaffe D."/>
            <person name="Gnerre S."/>
            <person name="Berlin A."/>
            <person name="Heiman D."/>
            <person name="Hepburn T."/>
            <person name="Sykes S."/>
            <person name="Alvarado L."/>
            <person name="Kodira C.D."/>
            <person name="Straight P."/>
            <person name="Clardy J."/>
            <person name="Hung D."/>
            <person name="Kolter R."/>
            <person name="Mekalanos J."/>
            <person name="Walker S."/>
            <person name="Walsh C.T."/>
            <person name="Lander E."/>
            <person name="Galagan J."/>
            <person name="Nusbaum C."/>
            <person name="Birren B."/>
        </authorList>
    </citation>
    <scope>NUCLEOTIDE SEQUENCE [LARGE SCALE GENOMIC DNA]</scope>
    <source>
        <strain evidence="10">ATCC 25486 / DSM 40338 / CBS 914.69 / JCM 4507 / NBRC 13074 / NRRL 2958 / 5647</strain>
    </source>
</reference>
<keyword evidence="6" id="KW-0472">Membrane</keyword>
<feature type="chain" id="PRO_5038430760" evidence="7">
    <location>
        <begin position="46"/>
        <end position="337"/>
    </location>
</feature>
<dbReference type="AlphaFoldDB" id="B5HJJ7"/>
<evidence type="ECO:0000259" key="8">
    <source>
        <dbReference type="PROSITE" id="PS50847"/>
    </source>
</evidence>
<reference evidence="10" key="2">
    <citation type="submission" date="2009-10" db="EMBL/GenBank/DDBJ databases">
        <title>The genome sequence of Streptomyces pristinaespiralis strain ATCC 25486.</title>
        <authorList>
            <consortium name="The Broad Institute Genome Sequencing Platform"/>
            <consortium name="Broad Institute Microbial Sequencing Center"/>
            <person name="Fischbach M."/>
            <person name="Godfrey P."/>
            <person name="Ward D."/>
            <person name="Young S."/>
            <person name="Zeng Q."/>
            <person name="Koehrsen M."/>
            <person name="Alvarado L."/>
            <person name="Berlin A.M."/>
            <person name="Bochicchio J."/>
            <person name="Borenstein D."/>
            <person name="Chapman S.B."/>
            <person name="Chen Z."/>
            <person name="Engels R."/>
            <person name="Freedman E."/>
            <person name="Gellesch M."/>
            <person name="Goldberg J."/>
            <person name="Griggs A."/>
            <person name="Gujja S."/>
            <person name="Heilman E.R."/>
            <person name="Heiman D.I."/>
            <person name="Hepburn T.A."/>
            <person name="Howarth C."/>
            <person name="Jen D."/>
            <person name="Larson L."/>
            <person name="Lewis B."/>
            <person name="Mehta T."/>
            <person name="Park D."/>
            <person name="Pearson M."/>
            <person name="Richards J."/>
            <person name="Roberts A."/>
            <person name="Saif S."/>
            <person name="Shea T.D."/>
            <person name="Shenoy N."/>
            <person name="Sisk P."/>
            <person name="Stolte C."/>
            <person name="Sykes S.N."/>
            <person name="Thomson T."/>
            <person name="Walk T."/>
            <person name="White J."/>
            <person name="Yandava C."/>
            <person name="Straight P."/>
            <person name="Clardy J."/>
            <person name="Hung D."/>
            <person name="Kolter R."/>
            <person name="Mekalanos J."/>
            <person name="Walker S."/>
            <person name="Walsh C.T."/>
            <person name="Wieland-Brown L.C."/>
            <person name="Haas B."/>
            <person name="Nusbaum C."/>
            <person name="Birren B."/>
        </authorList>
    </citation>
    <scope>NUCLEOTIDE SEQUENCE [LARGE SCALE GENOMIC DNA]</scope>
    <source>
        <strain evidence="10">ATCC 25486 / DSM 40338 / CBS 914.69 / JCM 4507 / NBRC 13074 / NRRL 2958 / 5647</strain>
    </source>
</reference>
<keyword evidence="4" id="KW-0572">Peptidoglycan-anchor</keyword>
<feature type="domain" description="Gram-positive cocci surface proteins LPxTG" evidence="8">
    <location>
        <begin position="301"/>
        <end position="337"/>
    </location>
</feature>
<keyword evidence="2" id="KW-0964">Secreted</keyword>